<dbReference type="SUPFAM" id="SSF159941">
    <property type="entry name" value="MM3350-like"/>
    <property type="match status" value="1"/>
</dbReference>
<protein>
    <recommendedName>
        <fullName evidence="5">MYND-type domain-containing protein</fullName>
    </recommendedName>
</protein>
<dbReference type="Pfam" id="PF07929">
    <property type="entry name" value="PRiA4_ORF3"/>
    <property type="match status" value="1"/>
</dbReference>
<dbReference type="InterPro" id="IPR002893">
    <property type="entry name" value="Znf_MYND"/>
</dbReference>
<gene>
    <name evidence="6" type="ORF">BJ508DRAFT_377369</name>
</gene>
<dbReference type="PROSITE" id="PS01360">
    <property type="entry name" value="ZF_MYND_1"/>
    <property type="match status" value="1"/>
</dbReference>
<accession>A0A3N4I1K2</accession>
<dbReference type="PANTHER" id="PTHR41878:SF1">
    <property type="entry name" value="TNPR PROTEIN"/>
    <property type="match status" value="1"/>
</dbReference>
<dbReference type="OrthoDB" id="432970at2759"/>
<dbReference type="Gene3D" id="3.10.290.30">
    <property type="entry name" value="MM3350-like"/>
    <property type="match status" value="1"/>
</dbReference>
<evidence type="ECO:0000256" key="4">
    <source>
        <dbReference type="PROSITE-ProRule" id="PRU00134"/>
    </source>
</evidence>
<reference evidence="6 7" key="1">
    <citation type="journal article" date="2018" name="Nat. Ecol. Evol.">
        <title>Pezizomycetes genomes reveal the molecular basis of ectomycorrhizal truffle lifestyle.</title>
        <authorList>
            <person name="Murat C."/>
            <person name="Payen T."/>
            <person name="Noel B."/>
            <person name="Kuo A."/>
            <person name="Morin E."/>
            <person name="Chen J."/>
            <person name="Kohler A."/>
            <person name="Krizsan K."/>
            <person name="Balestrini R."/>
            <person name="Da Silva C."/>
            <person name="Montanini B."/>
            <person name="Hainaut M."/>
            <person name="Levati E."/>
            <person name="Barry K.W."/>
            <person name="Belfiori B."/>
            <person name="Cichocki N."/>
            <person name="Clum A."/>
            <person name="Dockter R.B."/>
            <person name="Fauchery L."/>
            <person name="Guy J."/>
            <person name="Iotti M."/>
            <person name="Le Tacon F."/>
            <person name="Lindquist E.A."/>
            <person name="Lipzen A."/>
            <person name="Malagnac F."/>
            <person name="Mello A."/>
            <person name="Molinier V."/>
            <person name="Miyauchi S."/>
            <person name="Poulain J."/>
            <person name="Riccioni C."/>
            <person name="Rubini A."/>
            <person name="Sitrit Y."/>
            <person name="Splivallo R."/>
            <person name="Traeger S."/>
            <person name="Wang M."/>
            <person name="Zifcakova L."/>
            <person name="Wipf D."/>
            <person name="Zambonelli A."/>
            <person name="Paolocci F."/>
            <person name="Nowrousian M."/>
            <person name="Ottonello S."/>
            <person name="Baldrian P."/>
            <person name="Spatafora J.W."/>
            <person name="Henrissat B."/>
            <person name="Nagy L.G."/>
            <person name="Aury J.M."/>
            <person name="Wincker P."/>
            <person name="Grigoriev I.V."/>
            <person name="Bonfante P."/>
            <person name="Martin F.M."/>
        </authorList>
    </citation>
    <scope>NUCLEOTIDE SEQUENCE [LARGE SCALE GENOMIC DNA]</scope>
    <source>
        <strain evidence="6 7">RN42</strain>
    </source>
</reference>
<evidence type="ECO:0000256" key="2">
    <source>
        <dbReference type="ARBA" id="ARBA00022771"/>
    </source>
</evidence>
<keyword evidence="2 4" id="KW-0863">Zinc-finger</keyword>
<evidence type="ECO:0000259" key="5">
    <source>
        <dbReference type="PROSITE" id="PS50865"/>
    </source>
</evidence>
<dbReference type="InterPro" id="IPR012912">
    <property type="entry name" value="Plasmid_pRiA4b_Orf3-like"/>
</dbReference>
<dbReference type="InterPro" id="IPR024047">
    <property type="entry name" value="MM3350-like_sf"/>
</dbReference>
<keyword evidence="3" id="KW-0862">Zinc</keyword>
<dbReference type="Pfam" id="PF01753">
    <property type="entry name" value="zf-MYND"/>
    <property type="match status" value="1"/>
</dbReference>
<proteinExistence type="predicted"/>
<keyword evidence="7" id="KW-1185">Reference proteome</keyword>
<keyword evidence="1" id="KW-0479">Metal-binding</keyword>
<evidence type="ECO:0000256" key="1">
    <source>
        <dbReference type="ARBA" id="ARBA00022723"/>
    </source>
</evidence>
<dbReference type="AlphaFoldDB" id="A0A3N4I1K2"/>
<dbReference type="Gene3D" id="6.10.140.2220">
    <property type="match status" value="1"/>
</dbReference>
<organism evidence="6 7">
    <name type="scientific">Ascobolus immersus RN42</name>
    <dbReference type="NCBI Taxonomy" id="1160509"/>
    <lineage>
        <taxon>Eukaryota</taxon>
        <taxon>Fungi</taxon>
        <taxon>Dikarya</taxon>
        <taxon>Ascomycota</taxon>
        <taxon>Pezizomycotina</taxon>
        <taxon>Pezizomycetes</taxon>
        <taxon>Pezizales</taxon>
        <taxon>Ascobolaceae</taxon>
        <taxon>Ascobolus</taxon>
    </lineage>
</organism>
<feature type="domain" description="MYND-type" evidence="5">
    <location>
        <begin position="409"/>
        <end position="447"/>
    </location>
</feature>
<evidence type="ECO:0000256" key="3">
    <source>
        <dbReference type="ARBA" id="ARBA00022833"/>
    </source>
</evidence>
<dbReference type="PANTHER" id="PTHR41878">
    <property type="entry name" value="LEXA REPRESSOR-RELATED"/>
    <property type="match status" value="1"/>
</dbReference>
<evidence type="ECO:0000313" key="6">
    <source>
        <dbReference type="EMBL" id="RPA79985.1"/>
    </source>
</evidence>
<evidence type="ECO:0000313" key="7">
    <source>
        <dbReference type="Proteomes" id="UP000275078"/>
    </source>
</evidence>
<dbReference type="Proteomes" id="UP000275078">
    <property type="component" value="Unassembled WGS sequence"/>
</dbReference>
<dbReference type="SUPFAM" id="SSF144232">
    <property type="entry name" value="HIT/MYND zinc finger-like"/>
    <property type="match status" value="1"/>
</dbReference>
<dbReference type="PROSITE" id="PS50865">
    <property type="entry name" value="ZF_MYND_2"/>
    <property type="match status" value="1"/>
</dbReference>
<dbReference type="GO" id="GO:0008270">
    <property type="term" value="F:zinc ion binding"/>
    <property type="evidence" value="ECO:0007669"/>
    <property type="project" value="UniProtKB-KW"/>
</dbReference>
<dbReference type="EMBL" id="ML119693">
    <property type="protein sequence ID" value="RPA79985.1"/>
    <property type="molecule type" value="Genomic_DNA"/>
</dbReference>
<name>A0A3N4I1K2_ASCIM</name>
<sequence>MTLPTYKHKGKTVWVKINPKDDLLGVPPVFLTNPETYTPRVDPESGRIEEWGLVDPQQGDDPNDVPEMPYEYIRMFAKQTLYGFGGDKESPEVQWCKLRAALKEKKLKADPAAVKARQAQDYILKIRFEDLQDKKGDKFCWRVVKVSGGMKLSVFSDKVLLPAMGWCRNYHAYTFIDRSDGGLFGPKESNYIDLSHLHCHGQYFIDDDKYTLAHILVDEKSELGYNYDLGDFWRHNITVEKILPAEESNGKVELLSGSGACPPEDGSLPERWQKTYDKLMNSNLRGPEIQKKVKDALNYKDEPEVKSKSWRYDPHHFDLARAKTRLQEALASRASDKTGPKMFMMGGGMGGIGGFPGMGGLSANLANLNLGGSPFPVPSGSQATVQKEKGRSSRMVEHIRVGDEPKGICGSCGRPDDKLLRCGRCRAIWYCGRECQRSHWKAHKQVCVASGDDVD</sequence>